<sequence length="119" mass="13982">MNQYSPDFDFTPIQTASADIDNILYELVDYVKKFKCPPELDFYTNTKDGLVLLNNEKNRPFIDQLRKFAGLWTRLARVQTYGCEELEDKHMATATAIERALFRMKEYQLRLYDECTGAH</sequence>
<name>A0A0K6GGN6_9AGAM</name>
<dbReference type="EMBL" id="CYGV01001852">
    <property type="protein sequence ID" value="CUA77665.1"/>
    <property type="molecule type" value="Genomic_DNA"/>
</dbReference>
<evidence type="ECO:0000313" key="1">
    <source>
        <dbReference type="EMBL" id="CUA77665.1"/>
    </source>
</evidence>
<dbReference type="Proteomes" id="UP000044841">
    <property type="component" value="Unassembled WGS sequence"/>
</dbReference>
<organism evidence="1 2">
    <name type="scientific">Rhizoctonia solani</name>
    <dbReference type="NCBI Taxonomy" id="456999"/>
    <lineage>
        <taxon>Eukaryota</taxon>
        <taxon>Fungi</taxon>
        <taxon>Dikarya</taxon>
        <taxon>Basidiomycota</taxon>
        <taxon>Agaricomycotina</taxon>
        <taxon>Agaricomycetes</taxon>
        <taxon>Cantharellales</taxon>
        <taxon>Ceratobasidiaceae</taxon>
        <taxon>Rhizoctonia</taxon>
    </lineage>
</organism>
<keyword evidence="2" id="KW-1185">Reference proteome</keyword>
<dbReference type="AlphaFoldDB" id="A0A0K6GGN6"/>
<evidence type="ECO:0000313" key="2">
    <source>
        <dbReference type="Proteomes" id="UP000044841"/>
    </source>
</evidence>
<gene>
    <name evidence="1" type="ORF">RSOLAG22IIIB_12758</name>
</gene>
<protein>
    <submittedName>
        <fullName evidence="1">Uncharacterized protein</fullName>
    </submittedName>
</protein>
<accession>A0A0K6GGN6</accession>
<proteinExistence type="predicted"/>
<reference evidence="1 2" key="1">
    <citation type="submission" date="2015-07" db="EMBL/GenBank/DDBJ databases">
        <authorList>
            <person name="Noorani M."/>
        </authorList>
    </citation>
    <scope>NUCLEOTIDE SEQUENCE [LARGE SCALE GENOMIC DNA]</scope>
    <source>
        <strain evidence="1">BBA 69670</strain>
    </source>
</reference>